<dbReference type="AlphaFoldDB" id="A0A1I6LP19"/>
<dbReference type="PIRSF" id="PIRSF029883">
    <property type="entry name" value="KdgF"/>
    <property type="match status" value="1"/>
</dbReference>
<evidence type="ECO:0000313" key="2">
    <source>
        <dbReference type="EMBL" id="SFS05020.1"/>
    </source>
</evidence>
<dbReference type="Proteomes" id="UP000199024">
    <property type="component" value="Unassembled WGS sequence"/>
</dbReference>
<accession>A0A1I6LP19</accession>
<dbReference type="PANTHER" id="PTHR40112">
    <property type="entry name" value="H2HPP ISOMERASE"/>
    <property type="match status" value="1"/>
</dbReference>
<name>A0A1I6LP19_9BACT</name>
<protein>
    <submittedName>
        <fullName evidence="2">Cupin domain-containing protein</fullName>
    </submittedName>
</protein>
<dbReference type="InterPro" id="IPR052535">
    <property type="entry name" value="Bacilysin_H2HPP_isomerase"/>
</dbReference>
<evidence type="ECO:0000313" key="3">
    <source>
        <dbReference type="Proteomes" id="UP000199024"/>
    </source>
</evidence>
<dbReference type="Pfam" id="PF07883">
    <property type="entry name" value="Cupin_2"/>
    <property type="match status" value="1"/>
</dbReference>
<gene>
    <name evidence="2" type="ORF">SAMN05421771_1020</name>
</gene>
<dbReference type="EMBL" id="FOZL01000001">
    <property type="protein sequence ID" value="SFS05020.1"/>
    <property type="molecule type" value="Genomic_DNA"/>
</dbReference>
<sequence>MIEDANAIIRNADPVSQTPEPGMIRQVMAHNEKIMLVRHFFEADWVGARHSHPHDQLVYVVKGALRLDVGGHIFDVHAGDSFVVDGGVEHQASALAASEVLDVFTPIREDYRPQ</sequence>
<dbReference type="InterPro" id="IPR025499">
    <property type="entry name" value="KdgF"/>
</dbReference>
<dbReference type="InterPro" id="IPR013096">
    <property type="entry name" value="Cupin_2"/>
</dbReference>
<proteinExistence type="predicted"/>
<dbReference type="RefSeq" id="WP_245781690.1">
    <property type="nucleotide sequence ID" value="NZ_FOZL01000001.1"/>
</dbReference>
<dbReference type="SUPFAM" id="SSF51182">
    <property type="entry name" value="RmlC-like cupins"/>
    <property type="match status" value="1"/>
</dbReference>
<evidence type="ECO:0000259" key="1">
    <source>
        <dbReference type="Pfam" id="PF07883"/>
    </source>
</evidence>
<reference evidence="2 3" key="1">
    <citation type="submission" date="2016-10" db="EMBL/GenBank/DDBJ databases">
        <authorList>
            <person name="de Groot N.N."/>
        </authorList>
    </citation>
    <scope>NUCLEOTIDE SEQUENCE [LARGE SCALE GENOMIC DNA]</scope>
    <source>
        <strain evidence="2 3">DSM 21001</strain>
    </source>
</reference>
<dbReference type="Gene3D" id="2.60.120.10">
    <property type="entry name" value="Jelly Rolls"/>
    <property type="match status" value="1"/>
</dbReference>
<dbReference type="STRING" id="474950.SAMN05421771_1020"/>
<organism evidence="2 3">
    <name type="scientific">Granulicella pectinivorans</name>
    <dbReference type="NCBI Taxonomy" id="474950"/>
    <lineage>
        <taxon>Bacteria</taxon>
        <taxon>Pseudomonadati</taxon>
        <taxon>Acidobacteriota</taxon>
        <taxon>Terriglobia</taxon>
        <taxon>Terriglobales</taxon>
        <taxon>Acidobacteriaceae</taxon>
        <taxon>Granulicella</taxon>
    </lineage>
</organism>
<dbReference type="InterPro" id="IPR014710">
    <property type="entry name" value="RmlC-like_jellyroll"/>
</dbReference>
<keyword evidence="3" id="KW-1185">Reference proteome</keyword>
<feature type="domain" description="Cupin type-2" evidence="1">
    <location>
        <begin position="46"/>
        <end position="96"/>
    </location>
</feature>
<dbReference type="CDD" id="cd02238">
    <property type="entry name" value="cupin_KdgF"/>
    <property type="match status" value="1"/>
</dbReference>
<dbReference type="InterPro" id="IPR011051">
    <property type="entry name" value="RmlC_Cupin_sf"/>
</dbReference>
<dbReference type="PANTHER" id="PTHR40112:SF1">
    <property type="entry name" value="H2HPP ISOMERASE"/>
    <property type="match status" value="1"/>
</dbReference>